<keyword evidence="4" id="KW-1185">Reference proteome</keyword>
<sequence length="281" mass="29696">MKFYAIFAALSAVLPSPADATNALRRRAQDDVESTADADISSFFDGLDGMPGVMGGMALAGMGGESNVQSIPSKGGESNVQSKPPPKSQSKPPPKSSNLFKSSKSAKCPPLSAYPQCGETGDSVSGDGVCGVNGNSKTFEADQSDTVGACDGSLSGPFPFPGVPGGFVDTKTTLVGSDNALLYQVSSQGMLIQSQLTTLSGNDRRTRTAQSFNPFNPSSPSVPTNASFYRERKVTKEEFYQELTKWLEEYNILDSDMCADPSTNESGYDVCVAHLEESFDL</sequence>
<feature type="compositionally biased region" description="Pro residues" evidence="1">
    <location>
        <begin position="83"/>
        <end position="95"/>
    </location>
</feature>
<feature type="compositionally biased region" description="Polar residues" evidence="1">
    <location>
        <begin position="66"/>
        <end position="80"/>
    </location>
</feature>
<dbReference type="OrthoDB" id="50370at2759"/>
<evidence type="ECO:0000313" key="4">
    <source>
        <dbReference type="Proteomes" id="UP000266841"/>
    </source>
</evidence>
<reference evidence="3 4" key="1">
    <citation type="journal article" date="2012" name="Genome Biol.">
        <title>Genome and low-iron response of an oceanic diatom adapted to chronic iron limitation.</title>
        <authorList>
            <person name="Lommer M."/>
            <person name="Specht M."/>
            <person name="Roy A.S."/>
            <person name="Kraemer L."/>
            <person name="Andreson R."/>
            <person name="Gutowska M.A."/>
            <person name="Wolf J."/>
            <person name="Bergner S.V."/>
            <person name="Schilhabel M.B."/>
            <person name="Klostermeier U.C."/>
            <person name="Beiko R.G."/>
            <person name="Rosenstiel P."/>
            <person name="Hippler M."/>
            <person name="Laroche J."/>
        </authorList>
    </citation>
    <scope>NUCLEOTIDE SEQUENCE [LARGE SCALE GENOMIC DNA]</scope>
    <source>
        <strain evidence="3 4">CCMP1005</strain>
    </source>
</reference>
<dbReference type="EMBL" id="AGNL01015664">
    <property type="protein sequence ID" value="EJK65579.1"/>
    <property type="molecule type" value="Genomic_DNA"/>
</dbReference>
<feature type="signal peptide" evidence="2">
    <location>
        <begin position="1"/>
        <end position="20"/>
    </location>
</feature>
<evidence type="ECO:0000256" key="1">
    <source>
        <dbReference type="SAM" id="MobiDB-lite"/>
    </source>
</evidence>
<name>K0SKV1_THAOC</name>
<evidence type="ECO:0000313" key="3">
    <source>
        <dbReference type="EMBL" id="EJK65579.1"/>
    </source>
</evidence>
<comment type="caution">
    <text evidence="3">The sequence shown here is derived from an EMBL/GenBank/DDBJ whole genome shotgun (WGS) entry which is preliminary data.</text>
</comment>
<evidence type="ECO:0000256" key="2">
    <source>
        <dbReference type="SAM" id="SignalP"/>
    </source>
</evidence>
<gene>
    <name evidence="3" type="ORF">THAOC_13545</name>
</gene>
<feature type="chain" id="PRO_5003841227" evidence="2">
    <location>
        <begin position="21"/>
        <end position="281"/>
    </location>
</feature>
<proteinExistence type="predicted"/>
<organism evidence="3 4">
    <name type="scientific">Thalassiosira oceanica</name>
    <name type="common">Marine diatom</name>
    <dbReference type="NCBI Taxonomy" id="159749"/>
    <lineage>
        <taxon>Eukaryota</taxon>
        <taxon>Sar</taxon>
        <taxon>Stramenopiles</taxon>
        <taxon>Ochrophyta</taxon>
        <taxon>Bacillariophyta</taxon>
        <taxon>Coscinodiscophyceae</taxon>
        <taxon>Thalassiosirophycidae</taxon>
        <taxon>Thalassiosirales</taxon>
        <taxon>Thalassiosiraceae</taxon>
        <taxon>Thalassiosira</taxon>
    </lineage>
</organism>
<dbReference type="Proteomes" id="UP000266841">
    <property type="component" value="Unassembled WGS sequence"/>
</dbReference>
<accession>K0SKV1</accession>
<dbReference type="AlphaFoldDB" id="K0SKV1"/>
<feature type="region of interest" description="Disordered" evidence="1">
    <location>
        <begin position="64"/>
        <end position="107"/>
    </location>
</feature>
<keyword evidence="2" id="KW-0732">Signal</keyword>
<protein>
    <submittedName>
        <fullName evidence="3">Uncharacterized protein</fullName>
    </submittedName>
</protein>